<dbReference type="FunFam" id="1.10.10.10:FF:000279">
    <property type="entry name" value="Transcriptional regulator, ArsR family"/>
    <property type="match status" value="1"/>
</dbReference>
<dbReference type="NCBIfam" id="NF007528">
    <property type="entry name" value="PRK10141.1"/>
    <property type="match status" value="1"/>
</dbReference>
<gene>
    <name evidence="6" type="ORF">EKK97_08465</name>
</gene>
<proteinExistence type="predicted"/>
<dbReference type="Pfam" id="PF01022">
    <property type="entry name" value="HTH_5"/>
    <property type="match status" value="1"/>
</dbReference>
<dbReference type="PROSITE" id="PS50987">
    <property type="entry name" value="HTH_ARSR_2"/>
    <property type="match status" value="1"/>
</dbReference>
<dbReference type="Gene3D" id="1.10.10.10">
    <property type="entry name" value="Winged helix-like DNA-binding domain superfamily/Winged helix DNA-binding domain"/>
    <property type="match status" value="1"/>
</dbReference>
<keyword evidence="4" id="KW-0804">Transcription</keyword>
<dbReference type="EMBL" id="CP035042">
    <property type="protein sequence ID" value="QHC49632.1"/>
    <property type="molecule type" value="Genomic_DNA"/>
</dbReference>
<evidence type="ECO:0000313" key="6">
    <source>
        <dbReference type="EMBL" id="QHC49632.1"/>
    </source>
</evidence>
<accession>A0A6I6SJF4</accession>
<evidence type="ECO:0000256" key="1">
    <source>
        <dbReference type="ARBA" id="ARBA00022849"/>
    </source>
</evidence>
<evidence type="ECO:0000256" key="3">
    <source>
        <dbReference type="ARBA" id="ARBA00023125"/>
    </source>
</evidence>
<dbReference type="CDD" id="cd00090">
    <property type="entry name" value="HTH_ARSR"/>
    <property type="match status" value="1"/>
</dbReference>
<protein>
    <submittedName>
        <fullName evidence="6">ArsR family transcriptional regulator</fullName>
    </submittedName>
</protein>
<dbReference type="PANTHER" id="PTHR33154">
    <property type="entry name" value="TRANSCRIPTIONAL REGULATOR, ARSR FAMILY"/>
    <property type="match status" value="1"/>
</dbReference>
<dbReference type="NCBIfam" id="NF033788">
    <property type="entry name" value="HTH_metalloreg"/>
    <property type="match status" value="1"/>
</dbReference>
<dbReference type="GO" id="GO:0046685">
    <property type="term" value="P:response to arsenic-containing substance"/>
    <property type="evidence" value="ECO:0007669"/>
    <property type="project" value="UniProtKB-KW"/>
</dbReference>
<feature type="domain" description="HTH arsR-type" evidence="5">
    <location>
        <begin position="28"/>
        <end position="123"/>
    </location>
</feature>
<evidence type="ECO:0000256" key="2">
    <source>
        <dbReference type="ARBA" id="ARBA00023015"/>
    </source>
</evidence>
<dbReference type="OrthoDB" id="9793058at2"/>
<dbReference type="SMART" id="SM00418">
    <property type="entry name" value="HTH_ARSR"/>
    <property type="match status" value="1"/>
</dbReference>
<keyword evidence="3" id="KW-0238">DNA-binding</keyword>
<dbReference type="GO" id="GO:0003677">
    <property type="term" value="F:DNA binding"/>
    <property type="evidence" value="ECO:0007669"/>
    <property type="project" value="UniProtKB-KW"/>
</dbReference>
<reference evidence="6 7" key="1">
    <citation type="submission" date="2019-01" db="EMBL/GenBank/DDBJ databases">
        <title>Complete genome of a denitifying bacterium Halomons sp. BC-M4-5.</title>
        <authorList>
            <person name="Wang L."/>
            <person name="Shao Z."/>
        </authorList>
    </citation>
    <scope>NUCLEOTIDE SEQUENCE [LARGE SCALE GENOMIC DNA]</scope>
    <source>
        <strain evidence="6 7">BC-M4-5</strain>
    </source>
</reference>
<evidence type="ECO:0000313" key="7">
    <source>
        <dbReference type="Proteomes" id="UP000464013"/>
    </source>
</evidence>
<organism evidence="6 7">
    <name type="scientific">Billgrantia tianxiuensis</name>
    <dbReference type="NCBI Taxonomy" id="2497861"/>
    <lineage>
        <taxon>Bacteria</taxon>
        <taxon>Pseudomonadati</taxon>
        <taxon>Pseudomonadota</taxon>
        <taxon>Gammaproteobacteria</taxon>
        <taxon>Oceanospirillales</taxon>
        <taxon>Halomonadaceae</taxon>
        <taxon>Billgrantia</taxon>
    </lineage>
</organism>
<evidence type="ECO:0000256" key="4">
    <source>
        <dbReference type="ARBA" id="ARBA00023163"/>
    </source>
</evidence>
<name>A0A6I6SJF4_9GAMM</name>
<dbReference type="PRINTS" id="PR00778">
    <property type="entry name" value="HTHARSR"/>
</dbReference>
<dbReference type="InterPro" id="IPR051081">
    <property type="entry name" value="HTH_MetalResp_TranReg"/>
</dbReference>
<sequence>MPSCASSKASDLHRRVATSLEWSLTKSLETLVPELDPVRIFKCLGDETRLMLVLLIASEGELCVCELTHALQESQPKVSRHLAQLRGCGLLEDNRIGQWVYYRVGSRLPEWAGQVLESARVGEASRLATLRARLAAMGERPERRATLC</sequence>
<dbReference type="InterPro" id="IPR001845">
    <property type="entry name" value="HTH_ArsR_DNA-bd_dom"/>
</dbReference>
<keyword evidence="7" id="KW-1185">Reference proteome</keyword>
<keyword evidence="1" id="KW-0059">Arsenical resistance</keyword>
<evidence type="ECO:0000259" key="5">
    <source>
        <dbReference type="PROSITE" id="PS50987"/>
    </source>
</evidence>
<dbReference type="KEGG" id="htx:EKK97_08465"/>
<dbReference type="AlphaFoldDB" id="A0A6I6SJF4"/>
<dbReference type="InterPro" id="IPR036388">
    <property type="entry name" value="WH-like_DNA-bd_sf"/>
</dbReference>
<dbReference type="GO" id="GO:0003700">
    <property type="term" value="F:DNA-binding transcription factor activity"/>
    <property type="evidence" value="ECO:0007669"/>
    <property type="project" value="InterPro"/>
</dbReference>
<dbReference type="InterPro" id="IPR011991">
    <property type="entry name" value="ArsR-like_HTH"/>
</dbReference>
<dbReference type="Proteomes" id="UP000464013">
    <property type="component" value="Chromosome"/>
</dbReference>
<dbReference type="SUPFAM" id="SSF46785">
    <property type="entry name" value="Winged helix' DNA-binding domain"/>
    <property type="match status" value="1"/>
</dbReference>
<keyword evidence="2" id="KW-0805">Transcription regulation</keyword>
<dbReference type="InterPro" id="IPR036390">
    <property type="entry name" value="WH_DNA-bd_sf"/>
</dbReference>
<dbReference type="PANTHER" id="PTHR33154:SF18">
    <property type="entry name" value="ARSENICAL RESISTANCE OPERON REPRESSOR"/>
    <property type="match status" value="1"/>
</dbReference>